<gene>
    <name evidence="2" type="ORF">ACFQKE_00720</name>
</gene>
<dbReference type="CDD" id="cd02440">
    <property type="entry name" value="AdoMet_MTases"/>
    <property type="match status" value="1"/>
</dbReference>
<dbReference type="GeneID" id="96952129"/>
<feature type="domain" description="Methyltransferase type 11" evidence="1">
    <location>
        <begin position="35"/>
        <end position="118"/>
    </location>
</feature>
<evidence type="ECO:0000259" key="1">
    <source>
        <dbReference type="Pfam" id="PF08241"/>
    </source>
</evidence>
<dbReference type="Gene3D" id="3.40.50.150">
    <property type="entry name" value="Vaccinia Virus protein VP39"/>
    <property type="match status" value="1"/>
</dbReference>
<dbReference type="SUPFAM" id="SSF53335">
    <property type="entry name" value="S-adenosyl-L-methionine-dependent methyltransferases"/>
    <property type="match status" value="1"/>
</dbReference>
<dbReference type="EC" id="2.1.1.-" evidence="2"/>
<dbReference type="InterPro" id="IPR013216">
    <property type="entry name" value="Methyltransf_11"/>
</dbReference>
<dbReference type="GO" id="GO:0008168">
    <property type="term" value="F:methyltransferase activity"/>
    <property type="evidence" value="ECO:0007669"/>
    <property type="project" value="UniProtKB-KW"/>
</dbReference>
<dbReference type="PANTHER" id="PTHR43591">
    <property type="entry name" value="METHYLTRANSFERASE"/>
    <property type="match status" value="1"/>
</dbReference>
<dbReference type="EMBL" id="JBHTAT010000001">
    <property type="protein sequence ID" value="MFC7253841.1"/>
    <property type="molecule type" value="Genomic_DNA"/>
</dbReference>
<dbReference type="GO" id="GO:0032259">
    <property type="term" value="P:methylation"/>
    <property type="evidence" value="ECO:0007669"/>
    <property type="project" value="UniProtKB-KW"/>
</dbReference>
<proteinExistence type="predicted"/>
<keyword evidence="2" id="KW-0808">Transferase</keyword>
<organism evidence="2 3">
    <name type="scientific">Haloplanus litoreus</name>
    <dbReference type="NCBI Taxonomy" id="767515"/>
    <lineage>
        <taxon>Archaea</taxon>
        <taxon>Methanobacteriati</taxon>
        <taxon>Methanobacteriota</taxon>
        <taxon>Stenosarchaea group</taxon>
        <taxon>Halobacteria</taxon>
        <taxon>Halobacteriales</taxon>
        <taxon>Haloferacaceae</taxon>
        <taxon>Haloplanus</taxon>
    </lineage>
</organism>
<name>A0ABD5ZTR8_9EURY</name>
<evidence type="ECO:0000313" key="2">
    <source>
        <dbReference type="EMBL" id="MFC7253841.1"/>
    </source>
</evidence>
<dbReference type="Pfam" id="PF08241">
    <property type="entry name" value="Methyltransf_11"/>
    <property type="match status" value="1"/>
</dbReference>
<keyword evidence="2" id="KW-0489">Methyltransferase</keyword>
<dbReference type="RefSeq" id="WP_379701905.1">
    <property type="nucleotide sequence ID" value="NZ_JBHTAT010000001.1"/>
</dbReference>
<dbReference type="Proteomes" id="UP001596434">
    <property type="component" value="Unassembled WGS sequence"/>
</dbReference>
<protein>
    <submittedName>
        <fullName evidence="2">Class I SAM-dependent methyltransferase</fullName>
        <ecNumber evidence="2">2.1.1.-</ecNumber>
    </submittedName>
</protein>
<comment type="caution">
    <text evidence="2">The sequence shown here is derived from an EMBL/GenBank/DDBJ whole genome shotgun (WGS) entry which is preliminary data.</text>
</comment>
<accession>A0ABD5ZTR8</accession>
<sequence length="265" mass="28922">MRRFSADYLRRTRRGLWASREALDALDLPARDRILDVGCGTGELTRVLAEESGGEVIGVDADPDLLAVARDETDCPVVAGDAERLPFGDGTADLVACQALLVNLPDPTATLGEFRRVAADHVAAVEPDNADVSVESTVDREVGLERRVREAYLEGVGTDVALGDRAIRAFEAAGLVDVTTRRHYHRKVIEPPYDEADLRDATRKATGAGLADHETELRRAVGAEYDDLRAAWREMGREVVEAMQAGTYRRAEVVPFDVTVGRVPE</sequence>
<reference evidence="2 3" key="1">
    <citation type="journal article" date="2019" name="Int. J. Syst. Evol. Microbiol.">
        <title>The Global Catalogue of Microorganisms (GCM) 10K type strain sequencing project: providing services to taxonomists for standard genome sequencing and annotation.</title>
        <authorList>
            <consortium name="The Broad Institute Genomics Platform"/>
            <consortium name="The Broad Institute Genome Sequencing Center for Infectious Disease"/>
            <person name="Wu L."/>
            <person name="Ma J."/>
        </authorList>
    </citation>
    <scope>NUCLEOTIDE SEQUENCE [LARGE SCALE GENOMIC DNA]</scope>
    <source>
        <strain evidence="2 3">GX21</strain>
    </source>
</reference>
<dbReference type="InterPro" id="IPR029063">
    <property type="entry name" value="SAM-dependent_MTases_sf"/>
</dbReference>
<dbReference type="PANTHER" id="PTHR43591:SF24">
    <property type="entry name" value="2-METHOXY-6-POLYPRENYL-1,4-BENZOQUINOL METHYLASE, MITOCHONDRIAL"/>
    <property type="match status" value="1"/>
</dbReference>
<keyword evidence="3" id="KW-1185">Reference proteome</keyword>
<dbReference type="AlphaFoldDB" id="A0ABD5ZTR8"/>
<evidence type="ECO:0000313" key="3">
    <source>
        <dbReference type="Proteomes" id="UP001596434"/>
    </source>
</evidence>